<dbReference type="InterPro" id="IPR003593">
    <property type="entry name" value="AAA+_ATPase"/>
</dbReference>
<dbReference type="InterPro" id="IPR027417">
    <property type="entry name" value="P-loop_NTPase"/>
</dbReference>
<dbReference type="InterPro" id="IPR011527">
    <property type="entry name" value="ABC1_TM_dom"/>
</dbReference>
<feature type="compositionally biased region" description="Polar residues" evidence="11">
    <location>
        <begin position="1432"/>
        <end position="1441"/>
    </location>
</feature>
<evidence type="ECO:0000256" key="11">
    <source>
        <dbReference type="SAM" id="MobiDB-lite"/>
    </source>
</evidence>
<dbReference type="CDD" id="cd18596">
    <property type="entry name" value="ABC_6TM_VMR1_D1_like"/>
    <property type="match status" value="1"/>
</dbReference>
<feature type="transmembrane region" description="Helical" evidence="12">
    <location>
        <begin position="12"/>
        <end position="32"/>
    </location>
</feature>
<evidence type="ECO:0000256" key="2">
    <source>
        <dbReference type="ARBA" id="ARBA00009726"/>
    </source>
</evidence>
<comment type="similarity">
    <text evidence="2">Belongs to the ABC transporter superfamily. ABCC family. Conjugate transporter (TC 3.A.1.208) subfamily.</text>
</comment>
<feature type="region of interest" description="Disordered" evidence="11">
    <location>
        <begin position="1430"/>
        <end position="1475"/>
    </location>
</feature>
<feature type="transmembrane region" description="Helical" evidence="12">
    <location>
        <begin position="464"/>
        <end position="489"/>
    </location>
</feature>
<feature type="transmembrane region" description="Helical" evidence="12">
    <location>
        <begin position="268"/>
        <end position="285"/>
    </location>
</feature>
<dbReference type="CDD" id="cd03244">
    <property type="entry name" value="ABCC_MRP_domain2"/>
    <property type="match status" value="1"/>
</dbReference>
<feature type="transmembrane region" description="Helical" evidence="12">
    <location>
        <begin position="1247"/>
        <end position="1268"/>
    </location>
</feature>
<evidence type="ECO:0000256" key="7">
    <source>
        <dbReference type="ARBA" id="ARBA00022840"/>
    </source>
</evidence>
<dbReference type="Pfam" id="PF00005">
    <property type="entry name" value="ABC_tran"/>
    <property type="match status" value="3"/>
</dbReference>
<dbReference type="PANTHER" id="PTHR24223:SF456">
    <property type="entry name" value="MULTIDRUG RESISTANCE-ASSOCIATED PROTEIN LETHAL(2)03659"/>
    <property type="match status" value="1"/>
</dbReference>
<dbReference type="FunFam" id="3.40.50.300:FF:000825">
    <property type="entry name" value="ABC bile acid transporter"/>
    <property type="match status" value="1"/>
</dbReference>
<comment type="subcellular location">
    <subcellularLocation>
        <location evidence="1">Membrane</location>
        <topology evidence="1">Multi-pass membrane protein</topology>
    </subcellularLocation>
</comment>
<evidence type="ECO:0000256" key="1">
    <source>
        <dbReference type="ARBA" id="ARBA00004141"/>
    </source>
</evidence>
<evidence type="ECO:0000256" key="9">
    <source>
        <dbReference type="ARBA" id="ARBA00023136"/>
    </source>
</evidence>
<keyword evidence="10" id="KW-0325">Glycoprotein</keyword>
<feature type="transmembrane region" description="Helical" evidence="12">
    <location>
        <begin position="540"/>
        <end position="561"/>
    </location>
</feature>
<feature type="transmembrane region" description="Helical" evidence="12">
    <location>
        <begin position="159"/>
        <end position="179"/>
    </location>
</feature>
<keyword evidence="9 12" id="KW-0472">Membrane</keyword>
<evidence type="ECO:0000259" key="14">
    <source>
        <dbReference type="PROSITE" id="PS50929"/>
    </source>
</evidence>
<dbReference type="SMART" id="SM00382">
    <property type="entry name" value="AAA"/>
    <property type="match status" value="2"/>
</dbReference>
<evidence type="ECO:0000259" key="13">
    <source>
        <dbReference type="PROSITE" id="PS50893"/>
    </source>
</evidence>
<dbReference type="InterPro" id="IPR050173">
    <property type="entry name" value="ABC_transporter_C-like"/>
</dbReference>
<evidence type="ECO:0000313" key="16">
    <source>
        <dbReference type="Proteomes" id="UP001175000"/>
    </source>
</evidence>
<name>A0AA39TRZ9_9PEZI</name>
<feature type="compositionally biased region" description="Polar residues" evidence="11">
    <location>
        <begin position="1452"/>
        <end position="1461"/>
    </location>
</feature>
<comment type="caution">
    <text evidence="15">The sequence shown here is derived from an EMBL/GenBank/DDBJ whole genome shotgun (WGS) entry which is preliminary data.</text>
</comment>
<accession>A0AA39TRZ9</accession>
<feature type="transmembrane region" description="Helical" evidence="12">
    <location>
        <begin position="437"/>
        <end position="458"/>
    </location>
</feature>
<sequence>MGMEQKTLDLVVLAAGLAVSGLTTLPAVVALATRSRGAKEKDAIYRDEDGDATPESVAAFSTTWRRAFVLLWAGAGLGCQIALAVIAEAGKNKFSLGSWLATAAWSLLFLQAIAIVASRDSVRAYNQGVALAAASVAIGSGLLYQLMNAASREPSETVVALHLSSCAIAFGLAIASLLIPRRPDVFHEGAQVDRGGTVSAFDRLTFRWSSQLMSVAITKGDVDMDDLPALGSQLRSADASARWNARNNKRGLFVPFMRQFAPALAKQWSLAVLYAIFGYLPWLITLRLLETIESTKYGESSSSRVWLLLIWMGIVKIIGALLESFLFWTMVTELQIPIRSQLGTLIFEKAMRRKNVKAAIAKDKEAEDNDSDGKDDSAKPDQNEDSTNSNPADADGGEPAKPGDDGGTADKKHETDQQSRQAVINLMGVDARRVANFNLMAWLIPTSIVRLVISIWFLVYLLGWIPITVAILSVSIVVPINAIVAKKFFTTSKKMMKLRDEKLELVKEVLQGIRQVKFSALESQWEKRILELRGKELQTLWSYWMIDMAFSACWMVVPILLTVSALGSYAFINGSLTASVAFTSLGILNTLDSAISLMPALFRVAVNCWVSLKRLERYLDGPEVEMISKDGPDVAFEDASIAWSLDEKDPDVKEPDNSDPGEAGDSRFVLRNVSLTFPSGELSVISGKTGAGKSLLLTAILGEADLLSGSIYVPTPPSVEERQDHKANRSNWILPNAIAYVGQIPWIENATLKDNILFGMPLDKDRYDETLAACALNKDLESLADGDETELGINGVNLSGGQKWRVTIARAVYSRAGILIMDDIFSAVDAHVGRVILERCLVGNLCKDRTRILVTHHVGLVEKHAKFIIELDNGAVLNAGLTEDLEESLILERIKSSEQPLPEADIEEAPLDGIGNTEILNGSGMAKKAEPKRKFVEDEGREKGSVSGRIYGVYLRAMGGPGYWVFLSLLYIVYQTSELAGPYVVKLWTGEGQQTSNTTSTTRWQLHDFSYHGQHRIAQTIPAVDFTATGHGTKFWLAAWAGVCVSGIIIGIFRYYFTYYASFKASRIMFQKLLFTVLRAPLRWTDTVPVGRILNRFTTDFSSIDETIADYQVHFFYVFLQAVGITVASTIASPLVVPLAVICVAWCVYVSKIYLATARPVRRIESTANSPIFDLFGSTLTGLTTIRAFGRSAPYVDAMRKKIDNFCKATMNLSLLGRWMGWNISVAGTVFAVSVVAFVLARAGNDAALAGFILNFVMDFSNLVLMVTRAYSTLELEMNAVERVVEYSEIETENLGGEKPPAAWPTQGRLEVHDLVVSYAKDLPPVLKGISFETRAAERIGVIGRTGAGKSSLTLALFRFLEAQSGTIHVDGLDISKLKLEDLRSRLAIIPQDPVLFSGTIRSNLDPFDSHTDEELHDCLRRVHLVSDSDSETNTVAAQNGSPPPEPANLNVPESSLSVPQASIPPSRASTPGPRNINVFRDLASPVSEGGQNLSQGQRQLLCLARAIVARPKIMVLDEATSAVDMATDTLIQRSIREEFGGSTLIVIAHRLSTIADFDRILVLSDGQIAEYGTPKELWDIGTNGVFRGMCEESGEKEKLRLVVTGEVSSGP</sequence>
<dbReference type="GO" id="GO:0016020">
    <property type="term" value="C:membrane"/>
    <property type="evidence" value="ECO:0007669"/>
    <property type="project" value="UniProtKB-SubCell"/>
</dbReference>
<dbReference type="Proteomes" id="UP001175000">
    <property type="component" value="Unassembled WGS sequence"/>
</dbReference>
<feature type="transmembrane region" description="Helical" evidence="12">
    <location>
        <begin position="305"/>
        <end position="331"/>
    </location>
</feature>
<evidence type="ECO:0000256" key="10">
    <source>
        <dbReference type="ARBA" id="ARBA00023180"/>
    </source>
</evidence>
<evidence type="ECO:0000256" key="5">
    <source>
        <dbReference type="ARBA" id="ARBA00022737"/>
    </source>
</evidence>
<feature type="transmembrane region" description="Helical" evidence="12">
    <location>
        <begin position="1137"/>
        <end position="1155"/>
    </location>
</feature>
<dbReference type="PROSITE" id="PS00211">
    <property type="entry name" value="ABC_TRANSPORTER_1"/>
    <property type="match status" value="1"/>
</dbReference>
<feature type="transmembrane region" description="Helical" evidence="12">
    <location>
        <begin position="99"/>
        <end position="117"/>
    </location>
</feature>
<protein>
    <submittedName>
        <fullName evidence="15">ABC transporter</fullName>
    </submittedName>
</protein>
<keyword evidence="6" id="KW-0547">Nucleotide-binding</keyword>
<feature type="transmembrane region" description="Helical" evidence="12">
    <location>
        <begin position="1220"/>
        <end position="1241"/>
    </location>
</feature>
<evidence type="ECO:0000256" key="4">
    <source>
        <dbReference type="ARBA" id="ARBA00022692"/>
    </source>
</evidence>
<keyword evidence="3" id="KW-0813">Transport</keyword>
<feature type="domain" description="ABC transporter" evidence="13">
    <location>
        <begin position="1310"/>
        <end position="1591"/>
    </location>
</feature>
<dbReference type="GO" id="GO:0016887">
    <property type="term" value="F:ATP hydrolysis activity"/>
    <property type="evidence" value="ECO:0007669"/>
    <property type="project" value="InterPro"/>
</dbReference>
<evidence type="ECO:0000256" key="12">
    <source>
        <dbReference type="SAM" id="Phobius"/>
    </source>
</evidence>
<keyword evidence="8 12" id="KW-1133">Transmembrane helix</keyword>
<keyword evidence="16" id="KW-1185">Reference proteome</keyword>
<evidence type="ECO:0000256" key="3">
    <source>
        <dbReference type="ARBA" id="ARBA00022448"/>
    </source>
</evidence>
<dbReference type="PROSITE" id="PS50893">
    <property type="entry name" value="ABC_TRANSPORTER_2"/>
    <property type="match status" value="2"/>
</dbReference>
<keyword evidence="7" id="KW-0067">ATP-binding</keyword>
<reference evidence="15" key="1">
    <citation type="submission" date="2023-06" db="EMBL/GenBank/DDBJ databases">
        <title>Genome-scale phylogeny and comparative genomics of the fungal order Sordariales.</title>
        <authorList>
            <consortium name="Lawrence Berkeley National Laboratory"/>
            <person name="Hensen N."/>
            <person name="Bonometti L."/>
            <person name="Westerberg I."/>
            <person name="Brannstrom I.O."/>
            <person name="Guillou S."/>
            <person name="Cros-Aarteil S."/>
            <person name="Calhoun S."/>
            <person name="Haridas S."/>
            <person name="Kuo A."/>
            <person name="Mondo S."/>
            <person name="Pangilinan J."/>
            <person name="Riley R."/>
            <person name="Labutti K."/>
            <person name="Andreopoulos B."/>
            <person name="Lipzen A."/>
            <person name="Chen C."/>
            <person name="Yanf M."/>
            <person name="Daum C."/>
            <person name="Ng V."/>
            <person name="Clum A."/>
            <person name="Steindorff A."/>
            <person name="Ohm R."/>
            <person name="Martin F."/>
            <person name="Silar P."/>
            <person name="Natvig D."/>
            <person name="Lalanne C."/>
            <person name="Gautier V."/>
            <person name="Ament-Velasquez S.L."/>
            <person name="Kruys A."/>
            <person name="Hutchinson M.I."/>
            <person name="Powell A.J."/>
            <person name="Barry K."/>
            <person name="Miller A.N."/>
            <person name="Grigoriev I.V."/>
            <person name="Debuchy R."/>
            <person name="Gladieux P."/>
            <person name="Thoren M.H."/>
            <person name="Johannesson H."/>
        </authorList>
    </citation>
    <scope>NUCLEOTIDE SEQUENCE</scope>
    <source>
        <strain evidence="15">CBS 606.72</strain>
    </source>
</reference>
<feature type="transmembrane region" description="Helical" evidence="12">
    <location>
        <begin position="129"/>
        <end position="147"/>
    </location>
</feature>
<feature type="compositionally biased region" description="Basic and acidic residues" evidence="11">
    <location>
        <begin position="401"/>
        <end position="417"/>
    </location>
</feature>
<evidence type="ECO:0000313" key="15">
    <source>
        <dbReference type="EMBL" id="KAK0610742.1"/>
    </source>
</evidence>
<dbReference type="GO" id="GO:0005524">
    <property type="term" value="F:ATP binding"/>
    <property type="evidence" value="ECO:0007669"/>
    <property type="project" value="UniProtKB-KW"/>
</dbReference>
<dbReference type="InterPro" id="IPR036640">
    <property type="entry name" value="ABC1_TM_sf"/>
</dbReference>
<feature type="domain" description="ABC transmembrane type-1" evidence="14">
    <location>
        <begin position="416"/>
        <end position="607"/>
    </location>
</feature>
<evidence type="ECO:0000256" key="8">
    <source>
        <dbReference type="ARBA" id="ARBA00022989"/>
    </source>
</evidence>
<dbReference type="InterPro" id="IPR017871">
    <property type="entry name" value="ABC_transporter-like_CS"/>
</dbReference>
<dbReference type="PROSITE" id="PS50929">
    <property type="entry name" value="ABC_TM1F"/>
    <property type="match status" value="2"/>
</dbReference>
<dbReference type="CDD" id="cd18604">
    <property type="entry name" value="ABC_6TM_VMR1_D2_like"/>
    <property type="match status" value="1"/>
</dbReference>
<evidence type="ECO:0000256" key="6">
    <source>
        <dbReference type="ARBA" id="ARBA00022741"/>
    </source>
</evidence>
<keyword evidence="4 12" id="KW-0812">Transmembrane</keyword>
<feature type="region of interest" description="Disordered" evidence="11">
    <location>
        <begin position="361"/>
        <end position="418"/>
    </location>
</feature>
<feature type="transmembrane region" description="Helical" evidence="12">
    <location>
        <begin position="1113"/>
        <end position="1131"/>
    </location>
</feature>
<dbReference type="Gene3D" id="1.20.1560.10">
    <property type="entry name" value="ABC transporter type 1, transmembrane domain"/>
    <property type="match status" value="2"/>
</dbReference>
<dbReference type="InterPro" id="IPR003439">
    <property type="entry name" value="ABC_transporter-like_ATP-bd"/>
</dbReference>
<dbReference type="Pfam" id="PF00664">
    <property type="entry name" value="ABC_membrane"/>
    <property type="match status" value="2"/>
</dbReference>
<dbReference type="GO" id="GO:0140359">
    <property type="term" value="F:ABC-type transporter activity"/>
    <property type="evidence" value="ECO:0007669"/>
    <property type="project" value="InterPro"/>
</dbReference>
<dbReference type="CDD" id="cd03250">
    <property type="entry name" value="ABCC_MRP_domain1"/>
    <property type="match status" value="1"/>
</dbReference>
<dbReference type="SUPFAM" id="SSF90123">
    <property type="entry name" value="ABC transporter transmembrane region"/>
    <property type="match status" value="2"/>
</dbReference>
<feature type="transmembrane region" description="Helical" evidence="12">
    <location>
        <begin position="953"/>
        <end position="974"/>
    </location>
</feature>
<dbReference type="EMBL" id="JAULSU010000007">
    <property type="protein sequence ID" value="KAK0610742.1"/>
    <property type="molecule type" value="Genomic_DNA"/>
</dbReference>
<gene>
    <name evidence="15" type="ORF">B0T14DRAFT_570678</name>
</gene>
<feature type="compositionally biased region" description="Basic and acidic residues" evidence="11">
    <location>
        <begin position="361"/>
        <end position="382"/>
    </location>
</feature>
<proteinExistence type="inferred from homology"/>
<feature type="domain" description="ABC transmembrane type-1" evidence="14">
    <location>
        <begin position="965"/>
        <end position="1276"/>
    </location>
</feature>
<dbReference type="PANTHER" id="PTHR24223">
    <property type="entry name" value="ATP-BINDING CASSETTE SUB-FAMILY C"/>
    <property type="match status" value="1"/>
</dbReference>
<keyword evidence="5" id="KW-0677">Repeat</keyword>
<feature type="transmembrane region" description="Helical" evidence="12">
    <location>
        <begin position="1035"/>
        <end position="1057"/>
    </location>
</feature>
<organism evidence="15 16">
    <name type="scientific">Immersiella caudata</name>
    <dbReference type="NCBI Taxonomy" id="314043"/>
    <lineage>
        <taxon>Eukaryota</taxon>
        <taxon>Fungi</taxon>
        <taxon>Dikarya</taxon>
        <taxon>Ascomycota</taxon>
        <taxon>Pezizomycotina</taxon>
        <taxon>Sordariomycetes</taxon>
        <taxon>Sordariomycetidae</taxon>
        <taxon>Sordariales</taxon>
        <taxon>Lasiosphaeriaceae</taxon>
        <taxon>Immersiella</taxon>
    </lineage>
</organism>
<feature type="domain" description="ABC transporter" evidence="13">
    <location>
        <begin position="652"/>
        <end position="898"/>
    </location>
</feature>
<dbReference type="SUPFAM" id="SSF52540">
    <property type="entry name" value="P-loop containing nucleoside triphosphate hydrolases"/>
    <property type="match status" value="2"/>
</dbReference>
<feature type="transmembrane region" description="Helical" evidence="12">
    <location>
        <begin position="67"/>
        <end position="87"/>
    </location>
</feature>
<dbReference type="Gene3D" id="3.40.50.300">
    <property type="entry name" value="P-loop containing nucleotide triphosphate hydrolases"/>
    <property type="match status" value="2"/>
</dbReference>